<dbReference type="InterPro" id="IPR004675">
    <property type="entry name" value="AhpD_core"/>
</dbReference>
<feature type="domain" description="Carboxymuconolactone decarboxylase-like" evidence="1">
    <location>
        <begin position="45"/>
        <end position="107"/>
    </location>
</feature>
<dbReference type="Pfam" id="PF02627">
    <property type="entry name" value="CMD"/>
    <property type="match status" value="1"/>
</dbReference>
<dbReference type="EMBL" id="JAAQQR010000003">
    <property type="protein sequence ID" value="NID05130.1"/>
    <property type="molecule type" value="Genomic_DNA"/>
</dbReference>
<dbReference type="SUPFAM" id="SSF69118">
    <property type="entry name" value="AhpD-like"/>
    <property type="match status" value="1"/>
</dbReference>
<dbReference type="InterPro" id="IPR003779">
    <property type="entry name" value="CMD-like"/>
</dbReference>
<evidence type="ECO:0000259" key="1">
    <source>
        <dbReference type="Pfam" id="PF02627"/>
    </source>
</evidence>
<dbReference type="RefSeq" id="WP_167125338.1">
    <property type="nucleotide sequence ID" value="NZ_JAAQQR010000003.1"/>
</dbReference>
<evidence type="ECO:0000313" key="3">
    <source>
        <dbReference type="Proteomes" id="UP001429601"/>
    </source>
</evidence>
<dbReference type="Proteomes" id="UP001429601">
    <property type="component" value="Unassembled WGS sequence"/>
</dbReference>
<evidence type="ECO:0000313" key="2">
    <source>
        <dbReference type="EMBL" id="NID05130.1"/>
    </source>
</evidence>
<comment type="caution">
    <text evidence="2">The sequence shown here is derived from an EMBL/GenBank/DDBJ whole genome shotgun (WGS) entry which is preliminary data.</text>
</comment>
<dbReference type="InterPro" id="IPR029032">
    <property type="entry name" value="AhpD-like"/>
</dbReference>
<accession>A0ABX0Q3U4</accession>
<keyword evidence="3" id="KW-1185">Reference proteome</keyword>
<dbReference type="PANTHER" id="PTHR35446:SF3">
    <property type="entry name" value="CMD DOMAIN-CONTAINING PROTEIN"/>
    <property type="match status" value="1"/>
</dbReference>
<gene>
    <name evidence="2" type="ORF">HBF26_09550</name>
</gene>
<name>A0ABX0Q3U4_9GAMM</name>
<dbReference type="PANTHER" id="PTHR35446">
    <property type="entry name" value="SI:CH211-175M2.5"/>
    <property type="match status" value="1"/>
</dbReference>
<proteinExistence type="predicted"/>
<sequence>MSRIPLPAVDTATGATAEVYAKVRKAAGGKLPNMYATMGQLSPSLTAAYLDAETALSTAGLARKDLETIKLLVSAQTGCDYCVAAHNMLGKLAGLSADDVRAIRQLENTGDAKRDALIRFVLGVLRQSGTVPAEAVADIRAAGYTDAQLLAIAYAISMITFTNTFNRINDTTVDFPAVE</sequence>
<dbReference type="Gene3D" id="1.20.1290.10">
    <property type="entry name" value="AhpD-like"/>
    <property type="match status" value="1"/>
</dbReference>
<dbReference type="NCBIfam" id="TIGR00778">
    <property type="entry name" value="ahpD_dom"/>
    <property type="match status" value="1"/>
</dbReference>
<protein>
    <submittedName>
        <fullName evidence="2">Carboxymuconolactone decarboxylase family protein</fullName>
    </submittedName>
</protein>
<reference evidence="2 3" key="1">
    <citation type="journal article" date="2011" name="Curr. Microbiol.">
        <title>Luteibacter jiangsuensis sp. nov.: a methamidophos-degrading bacterium isolated from a methamidophos-manufacturing factory.</title>
        <authorList>
            <person name="Wang L."/>
            <person name="Wang G.L."/>
            <person name="Li S.P."/>
            <person name="Jiang J.D."/>
        </authorList>
    </citation>
    <scope>NUCLEOTIDE SEQUENCE [LARGE SCALE GENOMIC DNA]</scope>
    <source>
        <strain evidence="2 3">CGMCC 1.10133</strain>
    </source>
</reference>
<organism evidence="2 3">
    <name type="scientific">Luteibacter jiangsuensis</name>
    <dbReference type="NCBI Taxonomy" id="637577"/>
    <lineage>
        <taxon>Bacteria</taxon>
        <taxon>Pseudomonadati</taxon>
        <taxon>Pseudomonadota</taxon>
        <taxon>Gammaproteobacteria</taxon>
        <taxon>Lysobacterales</taxon>
        <taxon>Rhodanobacteraceae</taxon>
        <taxon>Luteibacter</taxon>
    </lineage>
</organism>